<feature type="chain" id="PRO_5031637447" description="Envelope glycoprotein gp160" evidence="33">
    <location>
        <begin position="32"/>
        <end position="859"/>
    </location>
</feature>
<evidence type="ECO:0000256" key="13">
    <source>
        <dbReference type="ARBA" id="ARBA00022685"/>
    </source>
</evidence>
<comment type="PTM">
    <text evidence="33">Highly glycosylated by host. The high number of glycan on the protein is reffered to as 'glycan shield' because it contributes to hide protein sequence from adaptive immune system.</text>
</comment>
<dbReference type="GO" id="GO:0075512">
    <property type="term" value="P:clathrin-dependent endocytosis of virus by host cell"/>
    <property type="evidence" value="ECO:0007669"/>
    <property type="project" value="UniProtKB-UniRule"/>
</dbReference>
<comment type="function">
    <text evidence="33">Envelope glycoprotein gp160: Oligomerizes in the host endoplasmic reticulum into predominantly trimers. In a second time, gp160 transits in the host Golgi, where glycosylation is completed. The precursor is then proteolytically cleaved in the trans-Golgi and thereby activated by cellular furin or furin-like proteases to produce gp120 and gp41.</text>
</comment>
<comment type="caution">
    <text evidence="33">Lacks conserved residue(s) required for the propagation of feature annotation.</text>
</comment>
<keyword evidence="29 33" id="KW-0899">Viral immunoevasion</keyword>
<comment type="domain">
    <text evidence="33">The YXXL motif is involved in determining the exact site of viral release at the surface of infected mononuclear cells and promotes endocytosis. YXXL and di-leucine endocytosis motifs interact directly or indirectly with the clathrin adapter complexes, opperate independently, and their activities are not additive.</text>
</comment>
<evidence type="ECO:0000256" key="15">
    <source>
        <dbReference type="ARBA" id="ARBA00022703"/>
    </source>
</evidence>
<comment type="PTM">
    <text evidence="33">Specific enzymatic cleavages in vivo yield mature proteins. Envelope glycoproteins are synthesized as a inactive precursor that is heavily N-glycosylated and processed likely by host cell furin in the Golgi to yield the mature SU and TM proteins. The cleavage site between SU and TM requires the minimal sequence [KR]-X-[KR]-R. About 2 of the 9 disulfide bonds of gp41 are reduced by P4HB/PDI, following binding to CD4 receptor.</text>
</comment>
<evidence type="ECO:0000313" key="38">
    <source>
        <dbReference type="EMBL" id="QIE10097.1"/>
    </source>
</evidence>
<evidence type="ECO:0000256" key="19">
    <source>
        <dbReference type="ARBA" id="ARBA00022870"/>
    </source>
</evidence>
<dbReference type="EMBL" id="MN887108">
    <property type="protein sequence ID" value="QIE10097.1"/>
    <property type="molecule type" value="Genomic_DNA"/>
</dbReference>
<feature type="region of interest" description="Disordered" evidence="35">
    <location>
        <begin position="721"/>
        <end position="746"/>
    </location>
</feature>
<evidence type="ECO:0000256" key="27">
    <source>
        <dbReference type="ARBA" id="ARBA00023157"/>
    </source>
</evidence>
<evidence type="ECO:0000256" key="18">
    <source>
        <dbReference type="ARBA" id="ARBA00022844"/>
    </source>
</evidence>
<keyword evidence="22 33" id="KW-1133">Transmembrane helix</keyword>
<dbReference type="InterPro" id="IPR036377">
    <property type="entry name" value="Gp120_core_sf"/>
</dbReference>
<feature type="disulfide bond" evidence="33">
    <location>
        <begin position="601"/>
        <end position="607"/>
    </location>
</feature>
<evidence type="ECO:0000256" key="34">
    <source>
        <dbReference type="RuleBase" id="RU363095"/>
    </source>
</evidence>
<dbReference type="InterPro" id="IPR000328">
    <property type="entry name" value="GP41-like"/>
</dbReference>
<dbReference type="Pfam" id="PF00517">
    <property type="entry name" value="GP41"/>
    <property type="match status" value="1"/>
</dbReference>
<comment type="domain">
    <text evidence="33">The CD4-binding region is targeted by the antibody b12.</text>
</comment>
<evidence type="ECO:0000259" key="37">
    <source>
        <dbReference type="Pfam" id="PF00517"/>
    </source>
</evidence>
<comment type="function">
    <text evidence="33">Surface protein gp120: Attaches the virus to the host lymphoid cell by binding to the primary receptor CD4. This interaction induces a structural rearrangement creating a high affinity binding site for a chemokine coreceptor like CXCR4 and/or CCR5. Acts as a ligand for CD209/DC-SIGN and CLEC4M/DC-SIGNR, which are respectively found on dendritic cells (DCs), and on endothelial cells of liver sinusoids and lymph node sinuses. These interactions allow capture of viral particles at mucosal surfaces by these cells and subsequent transmission to permissive cells. HIV subverts the migration properties of dendritic cells to gain access to CD4+ T-cells in lymph nodes. Virus transmission to permissive T-cells occurs either in trans (without DCs infection, through viral capture and transmission), or in cis (following DCs productive infection, through the usual CD4-gp120 interaction), thereby inducing a robust infection. In trans infection, bound virions remain infectious over days and it is proposed that they are not degraded, but protected in non-lysosomal acidic organelles within the DCs close to the cell membrane thus contributing to the viral infectious potential during DCs' migration from the periphery to the lymphoid tissues. On arrival at lymphoid tissues, intact virions recycle back to DCs' cell surface allowing virus transmission to CD4+ T-cells.</text>
</comment>
<comment type="subcellular location">
    <subcellularLocation>
        <location evidence="3">Host cell membrane</location>
        <topology evidence="3">Peripheral membrane protein</topology>
    </subcellularLocation>
    <subcellularLocation>
        <location evidence="1">Host cell membrane</location>
        <topology evidence="1">Single-pass type I membrane protein</topology>
    </subcellularLocation>
    <subcellularLocation>
        <location evidence="2">Host endosome membrane</location>
        <topology evidence="2">Peripheral membrane protein</topology>
    </subcellularLocation>
    <subcellularLocation>
        <location evidence="5">Host endosome membrane</location>
        <topology evidence="5">Single-pass type I membrane protein</topology>
    </subcellularLocation>
    <subcellularLocation>
        <location evidence="6">Virion membrane</location>
        <topology evidence="6">Peripheral membrane protein</topology>
    </subcellularLocation>
    <subcellularLocation>
        <location evidence="4">Virion membrane</location>
        <topology evidence="4">Single-pass type I membrane protein</topology>
    </subcellularLocation>
</comment>
<comment type="subcellular location">
    <molecule>Surface protein gp120</molecule>
    <subcellularLocation>
        <location evidence="33">Virion membrane</location>
        <topology evidence="33">Peripheral membrane protein</topology>
    </subcellularLocation>
    <subcellularLocation>
        <location evidence="33">Host cell membrane</location>
        <topology evidence="33">Peripheral membrane protein</topology>
    </subcellularLocation>
    <subcellularLocation>
        <location evidence="33">Host endosome membrane</location>
        <topology evidence="33">Single-pass type I membrane protein</topology>
    </subcellularLocation>
    <text evidence="33">The surface protein is not anchored to the viral envelope, but associates with the extravirion surface through its binding to TM. It is probably concentrated at the site of budding and incorporated into the virions possibly by contacts between the cytoplasmic tail of Env and the N-terminus of Gag.</text>
</comment>
<evidence type="ECO:0000256" key="25">
    <source>
        <dbReference type="ARBA" id="ARBA00023136"/>
    </source>
</evidence>
<comment type="subunit">
    <text evidence="33">The mature envelope protein (Env) consists of a homotrimer of non-covalently associated gp120-gp41 heterodimers. The resulting complex protrudes from the virus surface as a spike. There seems to be as few as 10 spikes on the average virion. Surface protein gp120 interacts with host CD4, CCR5 and CXCR4. Gp120 also interacts with the C-type lectins CD209/DC-SIGN and CLEC4M/DC-SIGNR (collectively referred to as DC-SIGN(R)). Gp120 and gp41 interact with GalCer. Gp120 interacts with host ITGA4/ITGB7 complex; on CD4+ T-cells, this interaction results in rapid activation of integrin ITGAL/LFA-1, which facilitates efficient cell-to-cell spreading of HIV-1. Gp120 interacts with cell-associated heparan sulfate; this interaction increases virus infectivity on permissive cells and may be involved in infection of CD4- cells.</text>
</comment>
<proteinExistence type="inferred from homology"/>
<dbReference type="GO" id="GO:0055036">
    <property type="term" value="C:virion membrane"/>
    <property type="evidence" value="ECO:0007669"/>
    <property type="project" value="UniProtKB-SubCell"/>
</dbReference>
<organism evidence="38">
    <name type="scientific">Human immunodeficiency virus type 1</name>
    <name type="common">HIV-1</name>
    <dbReference type="NCBI Taxonomy" id="11676"/>
    <lineage>
        <taxon>Viruses</taxon>
        <taxon>Riboviria</taxon>
        <taxon>Pararnavirae</taxon>
        <taxon>Artverviricota</taxon>
        <taxon>Revtraviricetes</taxon>
        <taxon>Ortervirales</taxon>
        <taxon>Retroviridae</taxon>
        <taxon>Orthoretrovirinae</taxon>
        <taxon>Lentivirus</taxon>
        <taxon>Lentivirus humimdef1</taxon>
    </lineage>
</organism>
<feature type="coiled-coil region" evidence="33">
    <location>
        <begin position="636"/>
        <end position="670"/>
    </location>
</feature>
<dbReference type="SUPFAM" id="SSF58069">
    <property type="entry name" value="Virus ectodomain"/>
    <property type="match status" value="1"/>
</dbReference>
<name>A0A7S5QWX3_HV1</name>
<dbReference type="FunFam" id="1.10.287.210:FF:000001">
    <property type="entry name" value="Envelope glycoprotein gp160"/>
    <property type="match status" value="1"/>
</dbReference>
<dbReference type="GO" id="GO:0019064">
    <property type="term" value="P:fusion of virus membrane with host plasma membrane"/>
    <property type="evidence" value="ECO:0007669"/>
    <property type="project" value="UniProtKB-UniRule"/>
</dbReference>
<feature type="site" description="Cleavage; by host furin" evidence="33">
    <location>
        <begin position="515"/>
        <end position="516"/>
    </location>
</feature>
<dbReference type="Pfam" id="PF00516">
    <property type="entry name" value="GP120"/>
    <property type="match status" value="1"/>
</dbReference>
<keyword evidence="15 33" id="KW-0053">Apoptosis</keyword>
<dbReference type="GO" id="GO:0039654">
    <property type="term" value="P:fusion of virus membrane with host endosome membrane"/>
    <property type="evidence" value="ECO:0007669"/>
    <property type="project" value="UniProtKB-UniRule"/>
</dbReference>
<dbReference type="GO" id="GO:0020002">
    <property type="term" value="C:host cell plasma membrane"/>
    <property type="evidence" value="ECO:0007669"/>
    <property type="project" value="UniProtKB-SubCell"/>
</dbReference>
<evidence type="ECO:0000256" key="29">
    <source>
        <dbReference type="ARBA" id="ARBA00023280"/>
    </source>
</evidence>
<evidence type="ECO:0000256" key="20">
    <source>
        <dbReference type="ARBA" id="ARBA00022879"/>
    </source>
</evidence>
<evidence type="ECO:0000256" key="28">
    <source>
        <dbReference type="ARBA" id="ARBA00023180"/>
    </source>
</evidence>
<keyword evidence="10 33" id="KW-1165">Clathrin-mediated endocytosis of virus by host</keyword>
<feature type="disulfide bond" evidence="33">
    <location>
        <begin position="239"/>
        <end position="250"/>
    </location>
</feature>
<protein>
    <recommendedName>
        <fullName evidence="33">Envelope glycoprotein gp160</fullName>
    </recommendedName>
    <alternativeName>
        <fullName evidence="33">Env polyprotein</fullName>
    </alternativeName>
    <component>
        <recommendedName>
            <fullName evidence="33">Surface protein gp120</fullName>
            <shortName evidence="33">SU</shortName>
        </recommendedName>
        <alternativeName>
            <fullName evidence="33">Glycoprotein 120</fullName>
            <shortName evidence="33">gp120</shortName>
        </alternativeName>
    </component>
    <component>
        <recommendedName>
            <fullName evidence="33">Transmembrane protein gp41</fullName>
            <shortName evidence="33">TM</shortName>
        </recommendedName>
        <alternativeName>
            <fullName evidence="33">Glycoprotein 41</fullName>
            <shortName evidence="33">gp41</shortName>
        </alternativeName>
    </component>
</protein>
<dbReference type="InterPro" id="IPR000777">
    <property type="entry name" value="HIV1_Gp120"/>
</dbReference>
<reference evidence="38" key="1">
    <citation type="submission" date="2019-12" db="EMBL/GenBank/DDBJ databases">
        <authorList>
            <person name="Bull M.E."/>
            <person name="McLaughlin S."/>
            <person name="Huang H."/>
            <person name="Styrchak S."/>
            <person name="Dapp M."/>
            <person name="Carlson J."/>
            <person name="Soria J."/>
            <person name="Ticona E."/>
            <person name="La Rosa A."/>
            <person name="Mitchell C."/>
            <person name="Khan S."/>
            <person name="De Groot A."/>
            <person name="Coombs R.W."/>
            <person name="Mullins J."/>
            <person name="Frenkel L."/>
        </authorList>
    </citation>
    <scope>NUCLEOTIDE SEQUENCE</scope>
    <source>
        <strain evidence="38">DMTF1</strain>
    </source>
</reference>
<evidence type="ECO:0000256" key="35">
    <source>
        <dbReference type="SAM" id="MobiDB-lite"/>
    </source>
</evidence>
<comment type="function">
    <text evidence="33">Transmembrane protein gp41: Acts as a class I viral fusion protein. Under the current model, the protein has at least 3 conformational states: pre-fusion native state, pre-hairpin intermediate state, and post-fusion hairpin state. During fusion of viral and target intracellular membranes, the coiled coil regions (heptad repeats) assume a trimer-of-hairpins structure, positioning the fusion peptide in close proximity to the C-terminal region of the ectodomain. The formation of this structure appears to drive apposition and subsequent fusion of viral and target cell membranes. Complete fusion occurs in host cell endosomes and is dynamin-dependent, however some lipid transfer might occur at the plasma membrane. The virus undergoes clathrin-dependent internalization long before endosomal fusion, thus minimizing the surface exposure of conserved viral epitopes during fusion and reducing the efficacy of inhibitors targeting these epitopes. Membranes fusion leads to delivery of the nucleocapsid into the cytoplasm.</text>
</comment>
<comment type="miscellaneous">
    <text evidence="33">Inhibitors targeting HIV-1 viral envelope proteins are used as antiretroviral drugs. Attachment of virions to the cell surface via non-specific interactions and CD4 binding can be blocked by inhibitors that include cyanovirin-N, cyclotriazadisulfonamide analogs, PRO 2000, TNX 355 and PRO 542. In addition, BMS 806 can block CD4-induced conformational changes. Env interactions with the coreceptor molecules can be targeted by CCR5 antagonists including SCH-D, maraviroc (UK 427857) and aplaviroc (GW 873140), and the CXCR4 antagonist AMD 070. Fusion of viral and cellular membranes can be inhibited by peptides such as enfuvirtide and tifuvirtide (T 1249). Resistance to inhibitors associated with mutations in Env are observed. Most of the time, single mutations confer only a modest reduction in drug susceptibility. Combination of several mutations is usually required to develop a high-level drug resistance.</text>
</comment>
<keyword evidence="9 33" id="KW-1032">Host cell membrane</keyword>
<keyword evidence="23 33" id="KW-1039">Host endosome</keyword>
<feature type="disulfide bond" evidence="33">
    <location>
        <begin position="229"/>
        <end position="258"/>
    </location>
</feature>
<keyword evidence="24 33" id="KW-0175">Coiled coil</keyword>
<keyword evidence="31 33" id="KW-1160">Virus entry into host cell</keyword>
<dbReference type="FunFam" id="2.170.40.20:FF:000001">
    <property type="entry name" value="Envelope glycoprotein gp160"/>
    <property type="match status" value="1"/>
</dbReference>
<dbReference type="GO" id="GO:1903911">
    <property type="term" value="P:positive regulation of receptor clustering"/>
    <property type="evidence" value="ECO:0007669"/>
    <property type="project" value="UniProtKB-UniRule"/>
</dbReference>
<dbReference type="InterPro" id="IPR037527">
    <property type="entry name" value="Gp160"/>
</dbReference>
<dbReference type="GO" id="GO:0016020">
    <property type="term" value="C:membrane"/>
    <property type="evidence" value="ECO:0007669"/>
    <property type="project" value="UniProtKB-UniRule"/>
</dbReference>
<feature type="region of interest" description="MPER; binding to GalCer" evidence="33">
    <location>
        <begin position="665"/>
        <end position="686"/>
    </location>
</feature>
<keyword evidence="30 33" id="KW-0449">Lipoprotein</keyword>
<evidence type="ECO:0000256" key="8">
    <source>
        <dbReference type="ARBA" id="ARBA00022510"/>
    </source>
</evidence>
<accession>A0A7S5QWX3</accession>
<organismHost>
    <name type="scientific">Homo sapiens</name>
    <name type="common">Human</name>
    <dbReference type="NCBI Taxonomy" id="9606"/>
</organismHost>
<evidence type="ECO:0000256" key="22">
    <source>
        <dbReference type="ARBA" id="ARBA00022989"/>
    </source>
</evidence>
<feature type="chain" id="PRO_5031637446" description="Transmembrane protein gp41" evidence="33">
    <location>
        <begin position="516"/>
        <end position="859"/>
    </location>
</feature>
<evidence type="ECO:0000256" key="7">
    <source>
        <dbReference type="ARBA" id="ARBA00022506"/>
    </source>
</evidence>
<feature type="topological domain" description="Cytoplasmic" evidence="33">
    <location>
        <begin position="709"/>
        <end position="859"/>
    </location>
</feature>
<comment type="PTM">
    <text evidence="33">Palmitoylation of the transmembrane protein and of Env polyprotein (prior to its proteolytic cleavage) is essential for their association with host cell membrane lipid rafts. Palmitoylation is therefore required for envelope trafficking to classical lipid rafts, but not for viral replication.</text>
</comment>
<evidence type="ECO:0000256" key="31">
    <source>
        <dbReference type="ARBA" id="ARBA00023296"/>
    </source>
</evidence>
<dbReference type="GO" id="GO:1903908">
    <property type="term" value="P:positive regulation of plasma membrane raft polarization"/>
    <property type="evidence" value="ECO:0007669"/>
    <property type="project" value="UniProtKB-UniRule"/>
</dbReference>
<evidence type="ECO:0000256" key="9">
    <source>
        <dbReference type="ARBA" id="ARBA00022511"/>
    </source>
</evidence>
<gene>
    <name evidence="33 38" type="primary">env</name>
</gene>
<feature type="domain" description="Human immunodeficiency virus 1 envelope glycoprotein Gp120" evidence="36">
    <location>
        <begin position="33"/>
        <end position="515"/>
    </location>
</feature>
<evidence type="ECO:0000256" key="12">
    <source>
        <dbReference type="ARBA" id="ARBA00022595"/>
    </source>
</evidence>
<keyword evidence="26 33" id="KW-0564">Palmitate</keyword>
<dbReference type="Gene3D" id="2.170.40.20">
    <property type="entry name" value="Human immunodeficiency virus 1, Gp160, envelope glycoprotein"/>
    <property type="match status" value="2"/>
</dbReference>
<evidence type="ECO:0000256" key="6">
    <source>
        <dbReference type="ARBA" id="ARBA00004650"/>
    </source>
</evidence>
<dbReference type="Gene3D" id="1.20.5.490">
    <property type="entry name" value="Single helix bin"/>
    <property type="match status" value="1"/>
</dbReference>
<keyword evidence="20 33" id="KW-0261">Viral envelope protein</keyword>
<dbReference type="FunFam" id="1.20.5.490:FF:000001">
    <property type="entry name" value="Envelope glycoprotein gp160"/>
    <property type="match status" value="1"/>
</dbReference>
<comment type="domain">
    <text evidence="33">The membrane proximal external region (MPER) present in gp41 is a tryptophan-rich region recognized by the antibodies 2F5, Z13, and 4E10. MPER seems to play a role in fusion.</text>
</comment>
<keyword evidence="27 33" id="KW-1015">Disulfide bond</keyword>
<dbReference type="CDD" id="cd09909">
    <property type="entry name" value="HIV-1-like_HR1-HR2"/>
    <property type="match status" value="1"/>
</dbReference>
<comment type="subunit">
    <text evidence="32">The mature envelope protein (Env) consists of a homotrimer of non-covalently associated gp120-gp41 heterodimers. The resulting complex protrudes from the virus surface as a spike. There seems to be as few as 10 spikes on the average virion. Interacts with host CD4, CCR5 and CXCR4. Gp120 also interacts with the C-type lectins CD209/DC-SIGN and CLEC4M/DC-SIGNR (collectively referred to as DC-SIGN(R)). Gp120 and gp41 interact with GalCer. Gp120 interacts with host ITGA4/ITGB7 complex; on CD4+ T-cells, this interaction results in rapid activation of integrin ITGAL/LFA-1, which facilitates efficient cell-to-cell spreading of HIV-1. Gp120 interacts with cell-associated heparan sulfate; this interaction increases virus infectivity on permissive cells and may be involved in infection of CD4- cells.</text>
</comment>
<dbReference type="GO" id="GO:0044175">
    <property type="term" value="C:host cell endosome membrane"/>
    <property type="evidence" value="ECO:0007669"/>
    <property type="project" value="UniProtKB-SubCell"/>
</dbReference>
<keyword evidence="19 33" id="KW-1043">Host membrane</keyword>
<sequence length="859" mass="96594">MKVKETRRNYQHLWKGGTLLLGMLMICSATENLWVTVYYGVPVWKEATTTLFCASDAKAYETEAHNVWATHACVPTDPSPQEILLGNVTEDFNMWKNDMVEQMHEDIISLWDQSLKPCVKLTPLCVTLNCTDLSRNKTSSNSTVNNVTSSNSTETNATAMEKEDMKNCSFNVTTVLQDKVKKEFALFYRLDIVSLGNDNTSYRLINCNTSTITQACPKVSFEPIPIHYCTPAGFAILKCNDEEFNGTGTCNNVSTVQCTHGIRPVVSTQLLLNGSLAEKEVVLRSANFTDNAKTIIVQLNETVQIRCARPGNNTRKSISIGPGRAFYTTGDVVGDIRQAHCNISGRNWSNTLQQIVKKLEKQFVNKSIAFNHSSGGDLEVVMHSFNCGGEFFYCNTSQLFNSTWNESQLVGNNITEGTITLPCRIKQIINMWQKVGTAMYAPPIRGNISCISNITGLLLTRDGGSNSSTEIFRPGGGDMRDNWRSKLYKYKVVQIKPLGIAPTKAKRRVVQREKRAALGAMFLGFLGAAGSTMGAASMALTVQARQLLSGIVQQQSNLLRAIEAQQHMLQLTVWGIKQLQARVLAVERYLADQQLLGIWGCSGKLICTTAVPWNASWSNKTYSQIWDNMTWMQWEKEIDNYTGIIQNLLEISQNQQEKNEQELLELDKWASLWNWFDITQWLWYIKIFIMIVAGLVGLRIVFVVLSIVNRVRQGYSPLSFQTHLPTPRGPDRPGGTEGEGGDRDRDTSRPLVTSFLAIVWVDLRSLCLFCYHRLRDLLLIAARIVELLGRRGWETLKYWGNLLQYWSQELKNSAVSLYNAIAIAVAEGTDRIIEVGQRAGRAVLHIPRRIRQGLERFLQ</sequence>
<evidence type="ECO:0000256" key="30">
    <source>
        <dbReference type="ARBA" id="ARBA00023288"/>
    </source>
</evidence>
<keyword evidence="25 33" id="KW-0472">Membrane</keyword>
<evidence type="ECO:0000256" key="10">
    <source>
        <dbReference type="ARBA" id="ARBA00022570"/>
    </source>
</evidence>
<keyword evidence="17 33" id="KW-1161">Viral attachment to host cell</keyword>
<dbReference type="GO" id="GO:0019031">
    <property type="term" value="C:viral envelope"/>
    <property type="evidence" value="ECO:0007669"/>
    <property type="project" value="UniProtKB-KW"/>
</dbReference>
<dbReference type="Gene3D" id="1.10.287.210">
    <property type="match status" value="1"/>
</dbReference>
<dbReference type="SUPFAM" id="SSF56502">
    <property type="entry name" value="gp120 core"/>
    <property type="match status" value="2"/>
</dbReference>
<evidence type="ECO:0000256" key="11">
    <source>
        <dbReference type="ARBA" id="ARBA00022581"/>
    </source>
</evidence>
<keyword evidence="21 33" id="KW-1164">Virus endocytosis by host</keyword>
<evidence type="ECO:0000256" key="4">
    <source>
        <dbReference type="ARBA" id="ARBA00004563"/>
    </source>
</evidence>
<keyword evidence="18 33" id="KW-0946">Virion</keyword>
<dbReference type="GO" id="GO:0019062">
    <property type="term" value="P:virion attachment to host cell"/>
    <property type="evidence" value="ECO:0007669"/>
    <property type="project" value="UniProtKB-UniRule"/>
</dbReference>
<comment type="domain">
    <text evidence="33">Some of the most genetically diverse regions of the viral genome are present in Env. They are called variable regions 1 through 5 (V1 through V5). Coreceptor usage of gp120 is determined mainly by the primary structure of the third variable region (V3) in the outer domain of gp120. The sequence of V3 determines which coreceptor, CCR5 and/or CXCR4 (corresponding to R5/macrophage, X4/T cell and R5X4/T cell and macrophage tropism), is used to trigger the fusion potential of the Env complex, and hence which cells the virus can infect. Binding to CCR5 involves a region adjacent in addition to V3.</text>
</comment>
<feature type="lipid moiety-binding region" description="S-palmitoyl cysteine; by host" evidence="33">
    <location>
        <position position="767"/>
    </location>
</feature>
<evidence type="ECO:0000256" key="17">
    <source>
        <dbReference type="ARBA" id="ARBA00022804"/>
    </source>
</evidence>
<evidence type="ECO:0000256" key="2">
    <source>
        <dbReference type="ARBA" id="ARBA00004433"/>
    </source>
</evidence>
<dbReference type="HAMAP" id="MF_04083">
    <property type="entry name" value="HIV_ENV"/>
    <property type="match status" value="1"/>
</dbReference>
<evidence type="ECO:0000256" key="24">
    <source>
        <dbReference type="ARBA" id="ARBA00023054"/>
    </source>
</evidence>
<evidence type="ECO:0000256" key="16">
    <source>
        <dbReference type="ARBA" id="ARBA00022729"/>
    </source>
</evidence>
<feature type="region of interest" description="V2" evidence="33">
    <location>
        <begin position="168"/>
        <end position="207"/>
    </location>
</feature>
<evidence type="ECO:0000256" key="1">
    <source>
        <dbReference type="ARBA" id="ARBA00004402"/>
    </source>
</evidence>
<comment type="domain">
    <text evidence="33 34">The 17 amino acids long immunosuppressive region is present in many retroviral envelope proteins. Synthetic peptides derived from this relatively conserved sequence inhibit immune function in vitro and in vivo.</text>
</comment>
<feature type="short sequence motif" description="YXXL motif; contains endocytosis signal" evidence="33">
    <location>
        <begin position="715"/>
        <end position="718"/>
    </location>
</feature>
<keyword evidence="14 33" id="KW-0812">Transmembrane</keyword>
<comment type="similarity">
    <text evidence="33">Belongs to the HIV-1 env protein family.</text>
</comment>
<feature type="domain" description="Retroviral envelope protein GP41-like" evidence="37">
    <location>
        <begin position="533"/>
        <end position="722"/>
    </location>
</feature>
<evidence type="ECO:0000256" key="5">
    <source>
        <dbReference type="ARBA" id="ARBA00004578"/>
    </source>
</evidence>
<evidence type="ECO:0000256" key="14">
    <source>
        <dbReference type="ARBA" id="ARBA00022692"/>
    </source>
</evidence>
<feature type="disulfide bond" evidence="33">
    <location>
        <begin position="53"/>
        <end position="73"/>
    </location>
</feature>
<evidence type="ECO:0000256" key="32">
    <source>
        <dbReference type="ARBA" id="ARBA00062028"/>
    </source>
</evidence>
<dbReference type="GO" id="GO:0052031">
    <property type="term" value="P:symbiont-mediated perturbation of host defense response"/>
    <property type="evidence" value="ECO:0007669"/>
    <property type="project" value="UniProtKB-UniRule"/>
</dbReference>
<feature type="transmembrane region" description="Helical" evidence="34">
    <location>
        <begin position="681"/>
        <end position="708"/>
    </location>
</feature>
<keyword evidence="11 33" id="KW-0945">Host-virus interaction</keyword>
<keyword evidence="13 33" id="KW-0165">Cleavage on pair of basic residues</keyword>
<evidence type="ECO:0000256" key="3">
    <source>
        <dbReference type="ARBA" id="ARBA00004505"/>
    </source>
</evidence>
<evidence type="ECO:0000256" key="26">
    <source>
        <dbReference type="ARBA" id="ARBA00023139"/>
    </source>
</evidence>
<dbReference type="FunFam" id="2.170.40.20:FF:000003">
    <property type="entry name" value="Envelope glycoprotein gp160"/>
    <property type="match status" value="1"/>
</dbReference>
<keyword evidence="16 33" id="KW-0732">Signal</keyword>
<dbReference type="GO" id="GO:0005198">
    <property type="term" value="F:structural molecule activity"/>
    <property type="evidence" value="ECO:0007669"/>
    <property type="project" value="UniProtKB-UniRule"/>
</dbReference>
<keyword evidence="7 33" id="KW-1168">Fusion of virus membrane with host membrane</keyword>
<keyword evidence="12 33" id="KW-1162">Viral penetration into host cytoplasm</keyword>
<evidence type="ECO:0000256" key="21">
    <source>
        <dbReference type="ARBA" id="ARBA00022890"/>
    </source>
</evidence>
<feature type="region of interest" description="CD4-binding loop" evidence="33">
    <location>
        <begin position="373"/>
        <end position="383"/>
    </location>
</feature>
<comment type="subcellular location">
    <molecule>Transmembrane protein gp41</molecule>
    <subcellularLocation>
        <location evidence="33">Virion membrane</location>
        <topology evidence="33">Single-pass type I membrane protein</topology>
    </subcellularLocation>
    <subcellularLocation>
        <location evidence="33">Host cell membrane</location>
        <topology evidence="33">Single-pass type I membrane protein</topology>
    </subcellularLocation>
    <subcellularLocation>
        <location evidence="33">Host endosome membrane</location>
        <topology evidence="33">Single-pass type I membrane protein</topology>
    </subcellularLocation>
    <text evidence="33">It is probably concentrated at the site of budding and incorporated into the virions possibly by contacts between the cytoplasmic tail of Env and the N-terminus of Gag.</text>
</comment>
<evidence type="ECO:0000256" key="23">
    <source>
        <dbReference type="ARBA" id="ARBA00023046"/>
    </source>
</evidence>
<keyword evidence="8 33" id="KW-1170">Fusion of virus membrane with host endosomal membrane</keyword>
<evidence type="ECO:0000256" key="33">
    <source>
        <dbReference type="HAMAP-Rule" id="MF_04083"/>
    </source>
</evidence>
<feature type="region of interest" description="Immunosuppression" evidence="33">
    <location>
        <begin position="577"/>
        <end position="595"/>
    </location>
</feature>
<evidence type="ECO:0000259" key="36">
    <source>
        <dbReference type="Pfam" id="PF00516"/>
    </source>
</evidence>
<dbReference type="GO" id="GO:0019082">
    <property type="term" value="P:viral protein processing"/>
    <property type="evidence" value="ECO:0007669"/>
    <property type="project" value="UniProtKB-UniRule"/>
</dbReference>
<comment type="miscellaneous">
    <text evidence="33">HIV-1 lineages are divided in three main groups, M (for Major), O (for Outlier), and N (for New, or Non-M, Non-O). The vast majority of strains found worldwide belong to the group M. Group O seems to be endemic to and largely confined to Cameroon and neighboring countries in West Central Africa, where these viruses represent a small minority of HIV-1 strains. The group N is represented by a limited number of isolates from Cameroonian persons. The group M is further subdivided in 9 clades or subtypes (A to D, F to H, J and K).</text>
</comment>
<keyword evidence="28 33" id="KW-0325">Glycoprotein</keyword>